<dbReference type="Pfam" id="PF07751">
    <property type="entry name" value="Abi_2"/>
    <property type="match status" value="1"/>
</dbReference>
<dbReference type="EMBL" id="BONO01000008">
    <property type="protein sequence ID" value="GIG35989.1"/>
    <property type="molecule type" value="Genomic_DNA"/>
</dbReference>
<dbReference type="InterPro" id="IPR011664">
    <property type="entry name" value="Abi_system_AbiD/AbiF-like"/>
</dbReference>
<accession>A0A919PBN4</accession>
<evidence type="ECO:0000313" key="1">
    <source>
        <dbReference type="EMBL" id="GIG35989.1"/>
    </source>
</evidence>
<keyword evidence="2" id="KW-1185">Reference proteome</keyword>
<protein>
    <submittedName>
        <fullName evidence="1">Abi family protein</fullName>
    </submittedName>
</protein>
<organism evidence="1 2">
    <name type="scientific">Cellulomonas pakistanensis</name>
    <dbReference type="NCBI Taxonomy" id="992287"/>
    <lineage>
        <taxon>Bacteria</taxon>
        <taxon>Bacillati</taxon>
        <taxon>Actinomycetota</taxon>
        <taxon>Actinomycetes</taxon>
        <taxon>Micrococcales</taxon>
        <taxon>Cellulomonadaceae</taxon>
        <taxon>Cellulomonas</taxon>
    </lineage>
</organism>
<gene>
    <name evidence="1" type="ORF">Cpa01nite_13700</name>
</gene>
<dbReference type="AlphaFoldDB" id="A0A919PBN4"/>
<proteinExistence type="predicted"/>
<sequence>MKYAKPHLNYNAQLDLLRQRGLSIGDERAAVRALRRIGYYRLSAYTYVLRRAAAPGPSSERLAPSDQFIEGATLDQAVALHDFDDRLRGVLLSGLERIEVAMRVQIGYQLGKTDPHGHLDPAHLDAARCGQLARTRGSDTGRTLHAEWLRRFDALLDDARTEEFVRHFVRKYDGRLPIWAATEIMTFGCLTGLYNLLSSRDAAAIALALEVKNRDVVHGWLRALNVLRNHCAHNARVWNRPTVYPPRIPPPGLTHARLHHLPDADNNRVYVLAAIIGHLLVCLDPTTNWPRQLATVVKKFPAVSDLSPGSSMGFPDGWQQLELWNYEPT</sequence>
<dbReference type="InterPro" id="IPR017034">
    <property type="entry name" value="Abi_system_AbiD/AbiF"/>
</dbReference>
<evidence type="ECO:0000313" key="2">
    <source>
        <dbReference type="Proteomes" id="UP000642125"/>
    </source>
</evidence>
<comment type="caution">
    <text evidence="1">The sequence shown here is derived from an EMBL/GenBank/DDBJ whole genome shotgun (WGS) entry which is preliminary data.</text>
</comment>
<dbReference type="PIRSF" id="PIRSF034934">
    <property type="entry name" value="AbiF_AbiD"/>
    <property type="match status" value="1"/>
</dbReference>
<dbReference type="RefSeq" id="WP_203668019.1">
    <property type="nucleotide sequence ID" value="NZ_BONO01000008.1"/>
</dbReference>
<name>A0A919PBN4_9CELL</name>
<reference evidence="1" key="1">
    <citation type="submission" date="2021-01" db="EMBL/GenBank/DDBJ databases">
        <title>Whole genome shotgun sequence of Cellulomonas pakistanensis NBRC 110800.</title>
        <authorList>
            <person name="Komaki H."/>
            <person name="Tamura T."/>
        </authorList>
    </citation>
    <scope>NUCLEOTIDE SEQUENCE</scope>
    <source>
        <strain evidence="1">NBRC 110800</strain>
    </source>
</reference>
<dbReference type="Proteomes" id="UP000642125">
    <property type="component" value="Unassembled WGS sequence"/>
</dbReference>